<proteinExistence type="predicted"/>
<dbReference type="Pfam" id="PF00534">
    <property type="entry name" value="Glycos_transf_1"/>
    <property type="match status" value="1"/>
</dbReference>
<sequence>MKILFFVDGGFNNGVGALLVEQIKAIHKQYKNIHAVTSSKEQEANLIKALKDQNIPILHLEGLEVHNNYKCHIEQLMSYILDNNIKLIHVQANWQLALVTIARSKLYLHHRYRFKVIYSIHSYRNNLHPIKAFIGRLIIGFALLLFSDKIICSSSFLKKKFRLLTPKIILLPIGVSSTFFEDYKESNTDNLNLVFPAQFRPGKNQDILIKAFSEYVYETKEINANLCLPGEGELLDKMKMLAHELKVEKQIIFPGQCSMSKIKDFYLQSNIGVISSNSETFGLCIAEPYVLGRCVITRHIGVADDIIKDGISGYFFHNKEDLKNILLNISKNREKLKIIGEHNFKDRDRFSWHKIASEYLEVVNKLQFDS</sequence>
<dbReference type="RefSeq" id="WP_006843319.1">
    <property type="nucleotide sequence ID" value="NZ_AQWJ01000003.1"/>
</dbReference>
<dbReference type="GO" id="GO:0009103">
    <property type="term" value="P:lipopolysaccharide biosynthetic process"/>
    <property type="evidence" value="ECO:0007669"/>
    <property type="project" value="TreeGrafter"/>
</dbReference>
<evidence type="ECO:0000313" key="4">
    <source>
        <dbReference type="Proteomes" id="UP000006420"/>
    </source>
</evidence>
<dbReference type="OrthoDB" id="1050304at2"/>
<keyword evidence="4" id="KW-1185">Reference proteome</keyword>
<evidence type="ECO:0000256" key="1">
    <source>
        <dbReference type="ARBA" id="ARBA00022679"/>
    </source>
</evidence>
<organism evidence="3 4">
    <name type="scientific">Dysgonomonas mossii DSM 22836</name>
    <dbReference type="NCBI Taxonomy" id="742767"/>
    <lineage>
        <taxon>Bacteria</taxon>
        <taxon>Pseudomonadati</taxon>
        <taxon>Bacteroidota</taxon>
        <taxon>Bacteroidia</taxon>
        <taxon>Bacteroidales</taxon>
        <taxon>Dysgonomonadaceae</taxon>
        <taxon>Dysgonomonas</taxon>
    </lineage>
</organism>
<protein>
    <recommendedName>
        <fullName evidence="2">Glycosyl transferase family 1 domain-containing protein</fullName>
    </recommendedName>
</protein>
<evidence type="ECO:0000259" key="2">
    <source>
        <dbReference type="Pfam" id="PF00534"/>
    </source>
</evidence>
<keyword evidence="1" id="KW-0808">Transferase</keyword>
<dbReference type="GeneID" id="78082591"/>
<dbReference type="HOGENOM" id="CLU_747496_0_0_10"/>
<dbReference type="AlphaFoldDB" id="F8X140"/>
<dbReference type="InterPro" id="IPR001296">
    <property type="entry name" value="Glyco_trans_1"/>
</dbReference>
<evidence type="ECO:0000313" key="3">
    <source>
        <dbReference type="EMBL" id="EGK03312.1"/>
    </source>
</evidence>
<name>F8X140_9BACT</name>
<dbReference type="CDD" id="cd03801">
    <property type="entry name" value="GT4_PimA-like"/>
    <property type="match status" value="1"/>
</dbReference>
<gene>
    <name evidence="3" type="ORF">HMPREF9456_01949</name>
</gene>
<dbReference type="Proteomes" id="UP000006420">
    <property type="component" value="Unassembled WGS sequence"/>
</dbReference>
<dbReference type="SUPFAM" id="SSF53756">
    <property type="entry name" value="UDP-Glycosyltransferase/glycogen phosphorylase"/>
    <property type="match status" value="1"/>
</dbReference>
<accession>F8X140</accession>
<dbReference type="PANTHER" id="PTHR46401">
    <property type="entry name" value="GLYCOSYLTRANSFERASE WBBK-RELATED"/>
    <property type="match status" value="1"/>
</dbReference>
<reference evidence="3 4" key="1">
    <citation type="submission" date="2011-04" db="EMBL/GenBank/DDBJ databases">
        <title>The Genome Sequence of Dysgonomonas mossii DSM 22836.</title>
        <authorList>
            <consortium name="The Broad Institute Genome Sequencing Platform"/>
            <person name="Earl A."/>
            <person name="Ward D."/>
            <person name="Feldgarden M."/>
            <person name="Gevers D."/>
            <person name="Pudlo N."/>
            <person name="Martens E."/>
            <person name="Allen-Vercoe E."/>
            <person name="Young S.K."/>
            <person name="Zeng Q."/>
            <person name="Gargeya S."/>
            <person name="Fitzgerald M."/>
            <person name="Haas B."/>
            <person name="Abouelleil A."/>
            <person name="Alvarado L."/>
            <person name="Arachchi H.M."/>
            <person name="Berlin A."/>
            <person name="Brown A."/>
            <person name="Chapman S.B."/>
            <person name="Chen Z."/>
            <person name="Dunbar C."/>
            <person name="Freedman E."/>
            <person name="Gearin G."/>
            <person name="Gellesch M."/>
            <person name="Goldberg J."/>
            <person name="Griggs A."/>
            <person name="Gujja S."/>
            <person name="Heiman D."/>
            <person name="Howarth C."/>
            <person name="Larson L."/>
            <person name="Lui A."/>
            <person name="MacDonald P.J.P."/>
            <person name="Mehta T."/>
            <person name="Montmayeur A."/>
            <person name="Murphy C."/>
            <person name="Neiman D."/>
            <person name="Pearson M."/>
            <person name="Priest M."/>
            <person name="Roberts A."/>
            <person name="Saif S."/>
            <person name="Shea T."/>
            <person name="Shenoy N."/>
            <person name="Sisk P."/>
            <person name="Stolte C."/>
            <person name="Sykes S."/>
            <person name="Yandava C."/>
            <person name="Wortman J."/>
            <person name="Nusbaum C."/>
            <person name="Birren B."/>
        </authorList>
    </citation>
    <scope>NUCLEOTIDE SEQUENCE [LARGE SCALE GENOMIC DNA]</scope>
    <source>
        <strain evidence="3 4">DSM 22836</strain>
    </source>
</reference>
<dbReference type="PANTHER" id="PTHR46401:SF2">
    <property type="entry name" value="GLYCOSYLTRANSFERASE WBBK-RELATED"/>
    <property type="match status" value="1"/>
</dbReference>
<comment type="caution">
    <text evidence="3">The sequence shown here is derived from an EMBL/GenBank/DDBJ whole genome shotgun (WGS) entry which is preliminary data.</text>
</comment>
<dbReference type="EMBL" id="ADLW01000007">
    <property type="protein sequence ID" value="EGK03312.1"/>
    <property type="molecule type" value="Genomic_DNA"/>
</dbReference>
<dbReference type="GO" id="GO:0016757">
    <property type="term" value="F:glycosyltransferase activity"/>
    <property type="evidence" value="ECO:0007669"/>
    <property type="project" value="InterPro"/>
</dbReference>
<dbReference type="eggNOG" id="COG0438">
    <property type="taxonomic scope" value="Bacteria"/>
</dbReference>
<feature type="domain" description="Glycosyl transferase family 1" evidence="2">
    <location>
        <begin position="185"/>
        <end position="343"/>
    </location>
</feature>
<dbReference type="Gene3D" id="3.40.50.2000">
    <property type="entry name" value="Glycogen Phosphorylase B"/>
    <property type="match status" value="2"/>
</dbReference>
<dbReference type="STRING" id="742767.HMPREF9456_01949"/>